<sequence length="227" mass="25585">MPQSSFPEKLSGALTIARKRVTQTVQLLNRIPLEECYEGSPDGRNLPRVPGLYAFKHQDGRILYIGRSNNIRNRFRDGHSVFVELFFAGYVSTDVRIAIVPLSGDYLPYLEVIEAMVIFTLTPEFNKKQYSLTEIATMVAVRSFTIPNDVQLTDLLPPTAQGAIADYANANQLQPNQVIELALAQFFDYDAVTLEGYEHLQSFAQLKNQIAKLQAELEGLKREKSKD</sequence>
<dbReference type="EMBL" id="JAMPKM010000041">
    <property type="protein sequence ID" value="MEP0820715.1"/>
    <property type="molecule type" value="Genomic_DNA"/>
</dbReference>
<dbReference type="Gene3D" id="3.40.1440.10">
    <property type="entry name" value="GIY-YIG endonuclease"/>
    <property type="match status" value="1"/>
</dbReference>
<reference evidence="1 2" key="1">
    <citation type="submission" date="2022-04" db="EMBL/GenBank/DDBJ databases">
        <title>Positive selection, recombination, and allopatry shape intraspecific diversity of widespread and dominant cyanobacteria.</title>
        <authorList>
            <person name="Wei J."/>
            <person name="Shu W."/>
            <person name="Hu C."/>
        </authorList>
    </citation>
    <scope>NUCLEOTIDE SEQUENCE [LARGE SCALE GENOMIC DNA]</scope>
    <source>
        <strain evidence="1 2">GB2-A4</strain>
    </source>
</reference>
<evidence type="ECO:0000313" key="1">
    <source>
        <dbReference type="EMBL" id="MEP0820715.1"/>
    </source>
</evidence>
<protein>
    <recommendedName>
        <fullName evidence="3">GIY-YIG domain-containing protein</fullName>
    </recommendedName>
</protein>
<dbReference type="RefSeq" id="WP_190441913.1">
    <property type="nucleotide sequence ID" value="NZ_JAMPKM010000041.1"/>
</dbReference>
<keyword evidence="2" id="KW-1185">Reference proteome</keyword>
<comment type="caution">
    <text evidence="1">The sequence shown here is derived from an EMBL/GenBank/DDBJ whole genome shotgun (WGS) entry which is preliminary data.</text>
</comment>
<gene>
    <name evidence="1" type="ORF">NC998_26860</name>
</gene>
<dbReference type="Proteomes" id="UP001464891">
    <property type="component" value="Unassembled WGS sequence"/>
</dbReference>
<evidence type="ECO:0008006" key="3">
    <source>
        <dbReference type="Google" id="ProtNLM"/>
    </source>
</evidence>
<organism evidence="1 2">
    <name type="scientific">Trichocoleus desertorum GB2-A4</name>
    <dbReference type="NCBI Taxonomy" id="2933944"/>
    <lineage>
        <taxon>Bacteria</taxon>
        <taxon>Bacillati</taxon>
        <taxon>Cyanobacteriota</taxon>
        <taxon>Cyanophyceae</taxon>
        <taxon>Leptolyngbyales</taxon>
        <taxon>Trichocoleusaceae</taxon>
        <taxon>Trichocoleus</taxon>
    </lineage>
</organism>
<name>A0ABV0JI46_9CYAN</name>
<accession>A0ABV0JI46</accession>
<dbReference type="InterPro" id="IPR035901">
    <property type="entry name" value="GIY-YIG_endonuc_sf"/>
</dbReference>
<proteinExistence type="predicted"/>
<evidence type="ECO:0000313" key="2">
    <source>
        <dbReference type="Proteomes" id="UP001464891"/>
    </source>
</evidence>
<dbReference type="SUPFAM" id="SSF82771">
    <property type="entry name" value="GIY-YIG endonuclease"/>
    <property type="match status" value="1"/>
</dbReference>